<reference evidence="3" key="1">
    <citation type="submission" date="2018-06" db="EMBL/GenBank/DDBJ databases">
        <authorList>
            <person name="Zhirakovskaya E."/>
        </authorList>
    </citation>
    <scope>NUCLEOTIDE SEQUENCE</scope>
</reference>
<dbReference type="InterPro" id="IPR008971">
    <property type="entry name" value="HSP40/DnaJ_pept-bd"/>
</dbReference>
<dbReference type="CDD" id="cd10747">
    <property type="entry name" value="DnaJ_C"/>
    <property type="match status" value="1"/>
</dbReference>
<feature type="domain" description="J" evidence="2">
    <location>
        <begin position="3"/>
        <end position="68"/>
    </location>
</feature>
<dbReference type="InterPro" id="IPR018253">
    <property type="entry name" value="DnaJ_domain_CS"/>
</dbReference>
<proteinExistence type="predicted"/>
<dbReference type="SMART" id="SM00271">
    <property type="entry name" value="DnaJ"/>
    <property type="match status" value="1"/>
</dbReference>
<dbReference type="PRINTS" id="PR00625">
    <property type="entry name" value="JDOMAIN"/>
</dbReference>
<dbReference type="GO" id="GO:0042026">
    <property type="term" value="P:protein refolding"/>
    <property type="evidence" value="ECO:0007669"/>
    <property type="project" value="TreeGrafter"/>
</dbReference>
<sequence length="300" mass="32212">MTDPYKILGVAKTADEAVIRKAYRNIAKKYHPDVRPNDAAAEDKFKQASAAFALLNNKEERAKYDRGEIDAQGNAKGPFAGAGAQPGGFQGGFAPGGFEDISDVLSELFGRRTGMGGRQHFSQRGEDQNFLLDIDMVEAILGGSRQVRLADGKTLKIKVPAGVQSGRSLRLKGQGGAGMGGGPPGDAIVELRVKPHRFYQLDGNRVRLDLPITLDEAVLGAKVKVPTPDGAVSLRIPANTSSGQIFRVKGKGGSTTKGVRGDLLVRVMIVLPDAVDKKLVAFLEQEKKSPSDEVRRRFFS</sequence>
<dbReference type="SUPFAM" id="SSF49493">
    <property type="entry name" value="HSP40/DnaJ peptide-binding domain"/>
    <property type="match status" value="2"/>
</dbReference>
<dbReference type="GO" id="GO:0051082">
    <property type="term" value="F:unfolded protein binding"/>
    <property type="evidence" value="ECO:0007669"/>
    <property type="project" value="InterPro"/>
</dbReference>
<dbReference type="Pfam" id="PF00226">
    <property type="entry name" value="DnaJ"/>
    <property type="match status" value="1"/>
</dbReference>
<protein>
    <submittedName>
        <fullName evidence="3">DnaJ-class molecular chaperone CbpA</fullName>
    </submittedName>
</protein>
<dbReference type="InterPro" id="IPR001623">
    <property type="entry name" value="DnaJ_domain"/>
</dbReference>
<dbReference type="Pfam" id="PF01556">
    <property type="entry name" value="DnaJ_C"/>
    <property type="match status" value="1"/>
</dbReference>
<dbReference type="CDD" id="cd06257">
    <property type="entry name" value="DnaJ"/>
    <property type="match status" value="1"/>
</dbReference>
<evidence type="ECO:0000256" key="1">
    <source>
        <dbReference type="ARBA" id="ARBA00023186"/>
    </source>
</evidence>
<dbReference type="Gene3D" id="2.60.260.20">
    <property type="entry name" value="Urease metallochaperone UreE, N-terminal domain"/>
    <property type="match status" value="2"/>
</dbReference>
<dbReference type="EMBL" id="UOEE01000280">
    <property type="protein sequence ID" value="VAV99755.1"/>
    <property type="molecule type" value="Genomic_DNA"/>
</dbReference>
<dbReference type="GO" id="GO:0005737">
    <property type="term" value="C:cytoplasm"/>
    <property type="evidence" value="ECO:0007669"/>
    <property type="project" value="TreeGrafter"/>
</dbReference>
<dbReference type="Gene3D" id="1.10.287.110">
    <property type="entry name" value="DnaJ domain"/>
    <property type="match status" value="1"/>
</dbReference>
<dbReference type="PANTHER" id="PTHR43096">
    <property type="entry name" value="DNAJ HOMOLOG 1, MITOCHONDRIAL-RELATED"/>
    <property type="match status" value="1"/>
</dbReference>
<gene>
    <name evidence="3" type="ORF">MNBD_ALPHA06-740</name>
</gene>
<evidence type="ECO:0000259" key="2">
    <source>
        <dbReference type="PROSITE" id="PS50076"/>
    </source>
</evidence>
<dbReference type="PANTHER" id="PTHR43096:SF52">
    <property type="entry name" value="DNAJ HOMOLOG 1, MITOCHONDRIAL-RELATED"/>
    <property type="match status" value="1"/>
</dbReference>
<keyword evidence="1" id="KW-0143">Chaperone</keyword>
<dbReference type="InterPro" id="IPR002939">
    <property type="entry name" value="DnaJ_C"/>
</dbReference>
<dbReference type="AlphaFoldDB" id="A0A3B0SYD5"/>
<dbReference type="SUPFAM" id="SSF46565">
    <property type="entry name" value="Chaperone J-domain"/>
    <property type="match status" value="1"/>
</dbReference>
<evidence type="ECO:0000313" key="3">
    <source>
        <dbReference type="EMBL" id="VAV99755.1"/>
    </source>
</evidence>
<dbReference type="PROSITE" id="PS50076">
    <property type="entry name" value="DNAJ_2"/>
    <property type="match status" value="1"/>
</dbReference>
<name>A0A3B0SYD5_9ZZZZ</name>
<accession>A0A3B0SYD5</accession>
<dbReference type="PROSITE" id="PS00636">
    <property type="entry name" value="DNAJ_1"/>
    <property type="match status" value="1"/>
</dbReference>
<dbReference type="InterPro" id="IPR036869">
    <property type="entry name" value="J_dom_sf"/>
</dbReference>
<organism evidence="3">
    <name type="scientific">hydrothermal vent metagenome</name>
    <dbReference type="NCBI Taxonomy" id="652676"/>
    <lineage>
        <taxon>unclassified sequences</taxon>
        <taxon>metagenomes</taxon>
        <taxon>ecological metagenomes</taxon>
    </lineage>
</organism>